<dbReference type="Proteomes" id="UP000823388">
    <property type="component" value="Chromosome 1N"/>
</dbReference>
<feature type="non-terminal residue" evidence="2">
    <location>
        <position position="1"/>
    </location>
</feature>
<sequence length="246" mass="26296">SKLAASSSLYLISIIHSLSRSRPPQRRRCERQRRRCERQRRPATAPPRPPPSRCSSPPPSLTPHRNRSTGEEGWRGEERRPRLASRSRAARGAVTGERKRSGGGAWVQSAWVRAGERRGRAGVHGPERGGRVIIEAGIEEVEEGVGREGLAVVVDVGGGASGADQSRVGELVAAVAAGRHGPERGGHVVVEAGVEEVEEGFGREGLAVGIGRAASGACGRAAHTKAAVASWRRRPAPLFFDFFYVS</sequence>
<feature type="region of interest" description="Disordered" evidence="1">
    <location>
        <begin position="19"/>
        <end position="106"/>
    </location>
</feature>
<evidence type="ECO:0000313" key="2">
    <source>
        <dbReference type="EMBL" id="KAG2651199.1"/>
    </source>
</evidence>
<feature type="compositionally biased region" description="Basic and acidic residues" evidence="1">
    <location>
        <begin position="68"/>
        <end position="81"/>
    </location>
</feature>
<protein>
    <submittedName>
        <fullName evidence="2">Uncharacterized protein</fullName>
    </submittedName>
</protein>
<feature type="compositionally biased region" description="Pro residues" evidence="1">
    <location>
        <begin position="44"/>
        <end position="61"/>
    </location>
</feature>
<reference evidence="2" key="1">
    <citation type="submission" date="2020-05" db="EMBL/GenBank/DDBJ databases">
        <title>WGS assembly of Panicum virgatum.</title>
        <authorList>
            <person name="Lovell J.T."/>
            <person name="Jenkins J."/>
            <person name="Shu S."/>
            <person name="Juenger T.E."/>
            <person name="Schmutz J."/>
        </authorList>
    </citation>
    <scope>NUCLEOTIDE SEQUENCE</scope>
    <source>
        <strain evidence="2">AP13</strain>
    </source>
</reference>
<dbReference type="AlphaFoldDB" id="A0A8T0X6K6"/>
<organism evidence="2 3">
    <name type="scientific">Panicum virgatum</name>
    <name type="common">Blackwell switchgrass</name>
    <dbReference type="NCBI Taxonomy" id="38727"/>
    <lineage>
        <taxon>Eukaryota</taxon>
        <taxon>Viridiplantae</taxon>
        <taxon>Streptophyta</taxon>
        <taxon>Embryophyta</taxon>
        <taxon>Tracheophyta</taxon>
        <taxon>Spermatophyta</taxon>
        <taxon>Magnoliopsida</taxon>
        <taxon>Liliopsida</taxon>
        <taxon>Poales</taxon>
        <taxon>Poaceae</taxon>
        <taxon>PACMAD clade</taxon>
        <taxon>Panicoideae</taxon>
        <taxon>Panicodae</taxon>
        <taxon>Paniceae</taxon>
        <taxon>Panicinae</taxon>
        <taxon>Panicum</taxon>
        <taxon>Panicum sect. Hiantes</taxon>
    </lineage>
</organism>
<accession>A0A8T0X6K6</accession>
<feature type="compositionally biased region" description="Basic residues" evidence="1">
    <location>
        <begin position="23"/>
        <end position="38"/>
    </location>
</feature>
<evidence type="ECO:0000256" key="1">
    <source>
        <dbReference type="SAM" id="MobiDB-lite"/>
    </source>
</evidence>
<proteinExistence type="predicted"/>
<evidence type="ECO:0000313" key="3">
    <source>
        <dbReference type="Proteomes" id="UP000823388"/>
    </source>
</evidence>
<keyword evidence="3" id="KW-1185">Reference proteome</keyword>
<name>A0A8T0X6K6_PANVG</name>
<comment type="caution">
    <text evidence="2">The sequence shown here is derived from an EMBL/GenBank/DDBJ whole genome shotgun (WGS) entry which is preliminary data.</text>
</comment>
<dbReference type="EMBL" id="CM029038">
    <property type="protein sequence ID" value="KAG2651199.1"/>
    <property type="molecule type" value="Genomic_DNA"/>
</dbReference>
<gene>
    <name evidence="2" type="ORF">PVAP13_1NG141800</name>
</gene>